<accession>A0A1F6FLE3</accession>
<comment type="caution">
    <text evidence="2">The sequence shown here is derived from an EMBL/GenBank/DDBJ whole genome shotgun (WGS) entry which is preliminary data.</text>
</comment>
<evidence type="ECO:0000313" key="2">
    <source>
        <dbReference type="EMBL" id="OGG86646.1"/>
    </source>
</evidence>
<dbReference type="STRING" id="1798561.A3B87_03025"/>
<dbReference type="PROSITE" id="PS00409">
    <property type="entry name" value="PROKAR_NTER_METHYL"/>
    <property type="match status" value="1"/>
</dbReference>
<keyword evidence="1" id="KW-1133">Transmembrane helix</keyword>
<proteinExistence type="predicted"/>
<sequence length="207" mass="23126">MILKHENQKGLSLVEILVTLGIFLFVIVLVWLFIKQSYNVQSFAFGQTTAITEAQRGVETLVKEAREALPGDTGAYALVKADDFEFIFYADYDRDAAVERVRYYLAGSDFTKAVTEASGNPLQYLPGNEAATVISKYVRNEANEPVFTYYDGNYSGQESDLALTTPANPLELKLVHINLKINVEPDKAPVDYTLESDAQIRNLKDNL</sequence>
<keyword evidence="1" id="KW-0472">Membrane</keyword>
<dbReference type="InterPro" id="IPR012902">
    <property type="entry name" value="N_methyl_site"/>
</dbReference>
<dbReference type="EMBL" id="MFMW01000030">
    <property type="protein sequence ID" value="OGG86646.1"/>
    <property type="molecule type" value="Genomic_DNA"/>
</dbReference>
<evidence type="ECO:0000313" key="3">
    <source>
        <dbReference type="Proteomes" id="UP000179136"/>
    </source>
</evidence>
<dbReference type="Proteomes" id="UP000179136">
    <property type="component" value="Unassembled WGS sequence"/>
</dbReference>
<evidence type="ECO:0008006" key="4">
    <source>
        <dbReference type="Google" id="ProtNLM"/>
    </source>
</evidence>
<dbReference type="AlphaFoldDB" id="A0A1F6FLE3"/>
<feature type="transmembrane region" description="Helical" evidence="1">
    <location>
        <begin position="12"/>
        <end position="34"/>
    </location>
</feature>
<organism evidence="2 3">
    <name type="scientific">Candidatus Kuenenbacteria bacterium RIFCSPHIGHO2_02_FULL_39_13</name>
    <dbReference type="NCBI Taxonomy" id="1798561"/>
    <lineage>
        <taxon>Bacteria</taxon>
        <taxon>Candidatus Kueneniibacteriota</taxon>
    </lineage>
</organism>
<gene>
    <name evidence="2" type="ORF">A3B87_03025</name>
</gene>
<protein>
    <recommendedName>
        <fullName evidence="4">Type II secretion system protein J</fullName>
    </recommendedName>
</protein>
<evidence type="ECO:0000256" key="1">
    <source>
        <dbReference type="SAM" id="Phobius"/>
    </source>
</evidence>
<dbReference type="Pfam" id="PF07963">
    <property type="entry name" value="N_methyl"/>
    <property type="match status" value="1"/>
</dbReference>
<reference evidence="2 3" key="1">
    <citation type="journal article" date="2016" name="Nat. Commun.">
        <title>Thousands of microbial genomes shed light on interconnected biogeochemical processes in an aquifer system.</title>
        <authorList>
            <person name="Anantharaman K."/>
            <person name="Brown C.T."/>
            <person name="Hug L.A."/>
            <person name="Sharon I."/>
            <person name="Castelle C.J."/>
            <person name="Probst A.J."/>
            <person name="Thomas B.C."/>
            <person name="Singh A."/>
            <person name="Wilkins M.J."/>
            <person name="Karaoz U."/>
            <person name="Brodie E.L."/>
            <person name="Williams K.H."/>
            <person name="Hubbard S.S."/>
            <person name="Banfield J.F."/>
        </authorList>
    </citation>
    <scope>NUCLEOTIDE SEQUENCE [LARGE SCALE GENOMIC DNA]</scope>
</reference>
<keyword evidence="1" id="KW-0812">Transmembrane</keyword>
<name>A0A1F6FLE3_9BACT</name>